<feature type="chain" id="PRO_5039191813" description="Lipoprotein LpqH" evidence="7">
    <location>
        <begin position="23"/>
        <end position="157"/>
    </location>
</feature>
<evidence type="ECO:0008006" key="10">
    <source>
        <dbReference type="Google" id="ProtNLM"/>
    </source>
</evidence>
<keyword evidence="2 7" id="KW-0732">Signal</keyword>
<gene>
    <name evidence="8" type="ORF">AWC04_03900</name>
</gene>
<dbReference type="AlphaFoldDB" id="A0A1X1RJB6"/>
<dbReference type="GO" id="GO:0016020">
    <property type="term" value="C:membrane"/>
    <property type="evidence" value="ECO:0007669"/>
    <property type="project" value="InterPro"/>
</dbReference>
<keyword evidence="5" id="KW-0449">Lipoprotein</keyword>
<sequence>MRANLAGLAAVAVAAAALSGCASDRPAEVDAPTDPAGAPVAPEAPPQPHPDASGSVFVDGADQHISGPVGCETLDGVATIRVSTRVPLAWVKLSSLAAPAVLEVMVHAEDYLLGPTVTGAAVTKDGNTYRVTATAQRLVTSTVQMDQVPVEITATCP</sequence>
<evidence type="ECO:0000256" key="7">
    <source>
        <dbReference type="SAM" id="SignalP"/>
    </source>
</evidence>
<evidence type="ECO:0000256" key="6">
    <source>
        <dbReference type="SAM" id="MobiDB-lite"/>
    </source>
</evidence>
<dbReference type="InterPro" id="IPR008691">
    <property type="entry name" value="LpqH"/>
</dbReference>
<protein>
    <recommendedName>
        <fullName evidence="10">Lipoprotein LpqH</fullName>
    </recommendedName>
</protein>
<dbReference type="EMBL" id="LQOJ01000019">
    <property type="protein sequence ID" value="ORV07566.1"/>
    <property type="molecule type" value="Genomic_DNA"/>
</dbReference>
<feature type="signal peptide" evidence="7">
    <location>
        <begin position="1"/>
        <end position="22"/>
    </location>
</feature>
<evidence type="ECO:0000313" key="9">
    <source>
        <dbReference type="Proteomes" id="UP000193484"/>
    </source>
</evidence>
<evidence type="ECO:0000256" key="2">
    <source>
        <dbReference type="ARBA" id="ARBA00022729"/>
    </source>
</evidence>
<dbReference type="PROSITE" id="PS51257">
    <property type="entry name" value="PROKAR_LIPOPROTEIN"/>
    <property type="match status" value="1"/>
</dbReference>
<keyword evidence="3" id="KW-0472">Membrane</keyword>
<name>A0A1X1RJB6_MYCFA</name>
<comment type="caution">
    <text evidence="8">The sequence shown here is derived from an EMBL/GenBank/DDBJ whole genome shotgun (WGS) entry which is preliminary data.</text>
</comment>
<evidence type="ECO:0000313" key="8">
    <source>
        <dbReference type="EMBL" id="ORV07566.1"/>
    </source>
</evidence>
<evidence type="ECO:0000256" key="1">
    <source>
        <dbReference type="ARBA" id="ARBA00022475"/>
    </source>
</evidence>
<organism evidence="8 9">
    <name type="scientific">Mycolicibacterium fallax</name>
    <name type="common">Mycobacterium fallax</name>
    <dbReference type="NCBI Taxonomy" id="1793"/>
    <lineage>
        <taxon>Bacteria</taxon>
        <taxon>Bacillati</taxon>
        <taxon>Actinomycetota</taxon>
        <taxon>Actinomycetes</taxon>
        <taxon>Mycobacteriales</taxon>
        <taxon>Mycobacteriaceae</taxon>
        <taxon>Mycolicibacterium</taxon>
    </lineage>
</organism>
<evidence type="ECO:0000256" key="4">
    <source>
        <dbReference type="ARBA" id="ARBA00023139"/>
    </source>
</evidence>
<proteinExistence type="predicted"/>
<accession>A0A1X1RJB6</accession>
<feature type="region of interest" description="Disordered" evidence="6">
    <location>
        <begin position="24"/>
        <end position="59"/>
    </location>
</feature>
<dbReference type="Proteomes" id="UP000193484">
    <property type="component" value="Unassembled WGS sequence"/>
</dbReference>
<keyword evidence="4" id="KW-0564">Palmitate</keyword>
<evidence type="ECO:0000256" key="5">
    <source>
        <dbReference type="ARBA" id="ARBA00023288"/>
    </source>
</evidence>
<evidence type="ECO:0000256" key="3">
    <source>
        <dbReference type="ARBA" id="ARBA00023136"/>
    </source>
</evidence>
<dbReference type="Pfam" id="PF05481">
    <property type="entry name" value="Myco_19_kDa"/>
    <property type="match status" value="1"/>
</dbReference>
<dbReference type="STRING" id="1793.AWC04_03900"/>
<keyword evidence="9" id="KW-1185">Reference proteome</keyword>
<reference evidence="8 9" key="1">
    <citation type="submission" date="2016-01" db="EMBL/GenBank/DDBJ databases">
        <title>The new phylogeny of the genus Mycobacterium.</title>
        <authorList>
            <person name="Tarcisio F."/>
            <person name="Conor M."/>
            <person name="Antonella G."/>
            <person name="Elisabetta G."/>
            <person name="Giulia F.S."/>
            <person name="Sara T."/>
            <person name="Anna F."/>
            <person name="Clotilde B."/>
            <person name="Roberto B."/>
            <person name="Veronica D.S."/>
            <person name="Fabio R."/>
            <person name="Monica P."/>
            <person name="Olivier J."/>
            <person name="Enrico T."/>
            <person name="Nicola S."/>
        </authorList>
    </citation>
    <scope>NUCLEOTIDE SEQUENCE [LARGE SCALE GENOMIC DNA]</scope>
    <source>
        <strain evidence="8 9">DSM 44179</strain>
    </source>
</reference>
<keyword evidence="1" id="KW-1003">Cell membrane</keyword>